<name>A0A978UFN5_ZIZJJ</name>
<dbReference type="AlphaFoldDB" id="A0A978UFN5"/>
<proteinExistence type="predicted"/>
<comment type="caution">
    <text evidence="2">The sequence shown here is derived from an EMBL/GenBank/DDBJ whole genome shotgun (WGS) entry which is preliminary data.</text>
</comment>
<dbReference type="EMBL" id="JAEACU010000012">
    <property type="protein sequence ID" value="KAH7513578.1"/>
    <property type="molecule type" value="Genomic_DNA"/>
</dbReference>
<dbReference type="PANTHER" id="PTHR23068">
    <property type="entry name" value="DNA CYTOSINE-5- -METHYLTRANSFERASE 3-RELATED"/>
    <property type="match status" value="1"/>
</dbReference>
<organism evidence="2 3">
    <name type="scientific">Ziziphus jujuba var. spinosa</name>
    <dbReference type="NCBI Taxonomy" id="714518"/>
    <lineage>
        <taxon>Eukaryota</taxon>
        <taxon>Viridiplantae</taxon>
        <taxon>Streptophyta</taxon>
        <taxon>Embryophyta</taxon>
        <taxon>Tracheophyta</taxon>
        <taxon>Spermatophyta</taxon>
        <taxon>Magnoliopsida</taxon>
        <taxon>eudicotyledons</taxon>
        <taxon>Gunneridae</taxon>
        <taxon>Pentapetalae</taxon>
        <taxon>rosids</taxon>
        <taxon>fabids</taxon>
        <taxon>Rosales</taxon>
        <taxon>Rhamnaceae</taxon>
        <taxon>Paliureae</taxon>
        <taxon>Ziziphus</taxon>
    </lineage>
</organism>
<evidence type="ECO:0000313" key="2">
    <source>
        <dbReference type="EMBL" id="KAH7513578.1"/>
    </source>
</evidence>
<dbReference type="InterPro" id="IPR050390">
    <property type="entry name" value="C5-Methyltransferase"/>
</dbReference>
<feature type="region of interest" description="Disordered" evidence="1">
    <location>
        <begin position="295"/>
        <end position="324"/>
    </location>
</feature>
<feature type="region of interest" description="Disordered" evidence="1">
    <location>
        <begin position="34"/>
        <end position="54"/>
    </location>
</feature>
<feature type="compositionally biased region" description="Polar residues" evidence="1">
    <location>
        <begin position="309"/>
        <end position="320"/>
    </location>
</feature>
<evidence type="ECO:0000256" key="1">
    <source>
        <dbReference type="SAM" id="MobiDB-lite"/>
    </source>
</evidence>
<dbReference type="Proteomes" id="UP000813462">
    <property type="component" value="Unassembled WGS sequence"/>
</dbReference>
<gene>
    <name evidence="2" type="ORF">FEM48_Zijuj12G0215100</name>
</gene>
<dbReference type="PANTHER" id="PTHR23068:SF11">
    <property type="entry name" value="INACTIVE DNA (CYTOSINE-5)-METHYLTRANSFERASE DRM3-RELATED"/>
    <property type="match status" value="1"/>
</dbReference>
<accession>A0A978UFN5</accession>
<dbReference type="GO" id="GO:0005634">
    <property type="term" value="C:nucleus"/>
    <property type="evidence" value="ECO:0007669"/>
    <property type="project" value="TreeGrafter"/>
</dbReference>
<feature type="compositionally biased region" description="Basic and acidic residues" evidence="1">
    <location>
        <begin position="295"/>
        <end position="307"/>
    </location>
</feature>
<reference evidence="2" key="1">
    <citation type="journal article" date="2021" name="Front. Plant Sci.">
        <title>Chromosome-Scale Genome Assembly for Chinese Sour Jujube and Insights Into Its Genome Evolution and Domestication Signature.</title>
        <authorList>
            <person name="Shen L.-Y."/>
            <person name="Luo H."/>
            <person name="Wang X.-L."/>
            <person name="Wang X.-M."/>
            <person name="Qiu X.-J."/>
            <person name="Liu H."/>
            <person name="Zhou S.-S."/>
            <person name="Jia K.-H."/>
            <person name="Nie S."/>
            <person name="Bao Y.-T."/>
            <person name="Zhang R.-G."/>
            <person name="Yun Q.-Z."/>
            <person name="Chai Y.-H."/>
            <person name="Lu J.-Y."/>
            <person name="Li Y."/>
            <person name="Zhao S.-W."/>
            <person name="Mao J.-F."/>
            <person name="Jia S.-G."/>
            <person name="Mao Y.-M."/>
        </authorList>
    </citation>
    <scope>NUCLEOTIDE SEQUENCE</scope>
    <source>
        <strain evidence="2">AT0</strain>
        <tissue evidence="2">Leaf</tissue>
    </source>
</reference>
<sequence>MGDLTKYPGSKSSSDKACEKLIIPKEEILDYEIPPDTVSSRNFEDNGASSSGSNLRSSFIGMGFRPSLVDKVIEEKGEDDVDLILETLFAYSAPQKSNSESSDSLDSLFDDNGVSSPVEIAILIQPKEEPEIASEINDGKRASLLMMNFSVNEVEFAIDKLGEDGPIDELVDFIVAAQIAERFEKDTDDTSRNDEEKIEELYDFGLCFVITCGDFLLAMKQEQSDDFSYFGSFVIQKYVSFDSQDLNNETLFGTMDKTVRLLEMGFSENQVSWAIENFGSEAPISELADSIVRGRTPDRRRGKDKYHSTAANTNHSQTRKGCNPDSMGMQDVLRNPSYHSTAANINHSQTRKGCKGDSMGMQDVLRNPLYHSTAANINHSQTRKGCNPDSMGMQDVLRNSSYDVKTENEDFSVDAPQAVDLGHVIKKRVALEQSHDDAVRNSSQSSSWLGYVNDELCFTHTRKLHRGSGVQYAPQLYGVVLDLSLIVLRLRSELRSESKGVSSNSYCLRSNLSYFIPSLPQLYSFYKLGDLTKYPGSKSSSDKACEKLIIPNEEILDYEIPLDTFLSRNFEDNGASSSGSNLRSSFIGMGFRPSLVDKVIEEKGEDDVDLILETLFAYSAPQKSNSESSDSLDSLFDDNGISSPLEIATLIQPKEEPEIASEIDDGKRASLLMMNFSVNEVEFSIDKLSEDAPGDELVGFIVAAQIAERFEKDTDDTSRNDEEKNEMWKLLVDYETGHWNSLMISAILAHLRFKNSNSLSGGQYIVEMSIMDLNNETLFGTMDKTVCLLEMGFSESSEAPILELADPIFKGRIPDECRGKYKVAVD</sequence>
<evidence type="ECO:0000313" key="3">
    <source>
        <dbReference type="Proteomes" id="UP000813462"/>
    </source>
</evidence>
<protein>
    <submittedName>
        <fullName evidence="2">Uncharacterized protein</fullName>
    </submittedName>
</protein>